<dbReference type="AlphaFoldDB" id="A0A2U9IHD1"/>
<accession>A0A2U9IHD1</accession>
<gene>
    <name evidence="1" type="ORF">DFR85_13490</name>
</gene>
<evidence type="ECO:0000313" key="2">
    <source>
        <dbReference type="Proteomes" id="UP000248044"/>
    </source>
</evidence>
<dbReference type="Proteomes" id="UP000248044">
    <property type="component" value="Chromosome"/>
</dbReference>
<evidence type="ECO:0000313" key="1">
    <source>
        <dbReference type="EMBL" id="AWR95453.1"/>
    </source>
</evidence>
<proteinExistence type="predicted"/>
<name>A0A2U9IHD1_9CREN</name>
<protein>
    <submittedName>
        <fullName evidence="1">Uncharacterized protein</fullName>
    </submittedName>
</protein>
<dbReference type="KEGG" id="abri:DFR85_13490"/>
<keyword evidence="2" id="KW-1185">Reference proteome</keyword>
<organism evidence="1 2">
    <name type="scientific">Acidianus brierleyi</name>
    <dbReference type="NCBI Taxonomy" id="41673"/>
    <lineage>
        <taxon>Archaea</taxon>
        <taxon>Thermoproteota</taxon>
        <taxon>Thermoprotei</taxon>
        <taxon>Sulfolobales</taxon>
        <taxon>Sulfolobaceae</taxon>
        <taxon>Acidianus</taxon>
    </lineage>
</organism>
<reference evidence="1 2" key="1">
    <citation type="submission" date="2018-05" db="EMBL/GenBank/DDBJ databases">
        <title>Complete Genome Sequences of Extremely Thermoacidophilic, Metal-Mobilizing Type-Strain Members of the Archaeal Family Sulfolobaceae: Acidianus brierleyi DSM-1651T, Acidianus sulfidivorans DSM-18786T, Metallosphaera hakonensis DSM-7519T, and Metallosphaera prunae DSM-10039T.</title>
        <authorList>
            <person name="Counts J.A."/>
            <person name="Kelly R.M."/>
        </authorList>
    </citation>
    <scope>NUCLEOTIDE SEQUENCE [LARGE SCALE GENOMIC DNA]</scope>
    <source>
        <strain evidence="1 2">DSM 1651</strain>
    </source>
</reference>
<dbReference type="EMBL" id="CP029289">
    <property type="protein sequence ID" value="AWR95453.1"/>
    <property type="molecule type" value="Genomic_DNA"/>
</dbReference>
<sequence>MRELMTMSSLFQCRVYYAEQIKIIIDDYVLLSRRESKKHNNSINQVSVTQLVDRLTNSNHETRKVTYTAEDYIYDRFYKSWKKDVRRQVEIAGTTVFSVSDYENKYTVIEQKTVFEKIAQNQIIRYRDGLQTLFHAAIKSYVEGISVKPFLLYTMRKELNGGIAKLTYATMYAIIYQGSKIISPEVAKELLEKAVGAYRETFS</sequence>